<reference evidence="3" key="1">
    <citation type="submission" date="2018-09" db="EMBL/GenBank/DDBJ databases">
        <authorList>
            <person name="Livingstone P.G."/>
            <person name="Whitworth D.E."/>
        </authorList>
    </citation>
    <scope>NUCLEOTIDE SEQUENCE [LARGE SCALE GENOMIC DNA]</scope>
    <source>
        <strain evidence="3">CA043D</strain>
    </source>
</reference>
<name>A0A3A8JLN1_9BACT</name>
<evidence type="ECO:0000313" key="3">
    <source>
        <dbReference type="Proteomes" id="UP000268313"/>
    </source>
</evidence>
<evidence type="ECO:0000313" key="2">
    <source>
        <dbReference type="EMBL" id="RKG96609.1"/>
    </source>
</evidence>
<keyword evidence="3" id="KW-1185">Reference proteome</keyword>
<dbReference type="EMBL" id="RAWE01000207">
    <property type="protein sequence ID" value="RKG96609.1"/>
    <property type="molecule type" value="Genomic_DNA"/>
</dbReference>
<feature type="compositionally biased region" description="Polar residues" evidence="1">
    <location>
        <begin position="35"/>
        <end position="61"/>
    </location>
</feature>
<dbReference type="Proteomes" id="UP000268313">
    <property type="component" value="Unassembled WGS sequence"/>
</dbReference>
<organism evidence="2 3">
    <name type="scientific">Corallococcus carmarthensis</name>
    <dbReference type="NCBI Taxonomy" id="2316728"/>
    <lineage>
        <taxon>Bacteria</taxon>
        <taxon>Pseudomonadati</taxon>
        <taxon>Myxococcota</taxon>
        <taxon>Myxococcia</taxon>
        <taxon>Myxococcales</taxon>
        <taxon>Cystobacterineae</taxon>
        <taxon>Myxococcaceae</taxon>
        <taxon>Corallococcus</taxon>
    </lineage>
</organism>
<feature type="compositionally biased region" description="Polar residues" evidence="1">
    <location>
        <begin position="9"/>
        <end position="23"/>
    </location>
</feature>
<proteinExistence type="predicted"/>
<feature type="region of interest" description="Disordered" evidence="1">
    <location>
        <begin position="1"/>
        <end position="129"/>
    </location>
</feature>
<gene>
    <name evidence="2" type="ORF">D7X32_35430</name>
</gene>
<comment type="caution">
    <text evidence="2">The sequence shown here is derived from an EMBL/GenBank/DDBJ whole genome shotgun (WGS) entry which is preliminary data.</text>
</comment>
<protein>
    <submittedName>
        <fullName evidence="2">Uncharacterized protein</fullName>
    </submittedName>
</protein>
<sequence length="166" mass="17460">MHKEESKQPMPSSAQSTAMSSGVDQRCPMSVPGAQVQTQDTSDGVSLMFTTSDPSQVSDLQTRARRMLDAQSKATSSETAMDMAQQEDLGDSSTEEQSGLDESGTGGGGNKGMAGAPTVPSKAVATDTPEGITITYSAMDEMQKRQLIDEVHETARQLKGGHCPGM</sequence>
<evidence type="ECO:0000256" key="1">
    <source>
        <dbReference type="SAM" id="MobiDB-lite"/>
    </source>
</evidence>
<dbReference type="AlphaFoldDB" id="A0A3A8JLN1"/>
<accession>A0A3A8JLN1</accession>